<comment type="caution">
    <text evidence="1">The sequence shown here is derived from an EMBL/GenBank/DDBJ whole genome shotgun (WGS) entry which is preliminary data.</text>
</comment>
<name>A0A073IBQ5_9RHOB</name>
<dbReference type="Proteomes" id="UP000027734">
    <property type="component" value="Unassembled WGS sequence"/>
</dbReference>
<reference evidence="1 2" key="1">
    <citation type="submission" date="2014-01" db="EMBL/GenBank/DDBJ databases">
        <title>Sulfitobacter donghicola JCM 14565 Genome Sequencing.</title>
        <authorList>
            <person name="Lai Q."/>
            <person name="Hong Z."/>
        </authorList>
    </citation>
    <scope>NUCLEOTIDE SEQUENCE [LARGE SCALE GENOMIC DNA]</scope>
    <source>
        <strain evidence="1 2">JCM 14565</strain>
    </source>
</reference>
<dbReference type="EMBL" id="JAMC01000020">
    <property type="protein sequence ID" value="KEJ87753.1"/>
    <property type="molecule type" value="Genomic_DNA"/>
</dbReference>
<sequence>MLRASNTDKSADWHEFHPRPATVGALQMMMRLFWNPDRNEELFVVSCAERIQLQPTAHSINEIRRRILPEIEKRSLANPDTYFQFRLVFVHRDQNDLVQEVVFLSDRFATVDPQS</sequence>
<proteinExistence type="predicted"/>
<evidence type="ECO:0000313" key="2">
    <source>
        <dbReference type="Proteomes" id="UP000027734"/>
    </source>
</evidence>
<dbReference type="AlphaFoldDB" id="A0A073IBQ5"/>
<protein>
    <submittedName>
        <fullName evidence="1">Uncharacterized protein</fullName>
    </submittedName>
</protein>
<dbReference type="eggNOG" id="ENOG5032VV4">
    <property type="taxonomic scope" value="Bacteria"/>
</dbReference>
<evidence type="ECO:0000313" key="1">
    <source>
        <dbReference type="EMBL" id="KEJ87753.1"/>
    </source>
</evidence>
<keyword evidence="2" id="KW-1185">Reference proteome</keyword>
<organism evidence="1 2">
    <name type="scientific">Sulfitobacter donghicola DSW-25 = KCTC 12864 = JCM 14565</name>
    <dbReference type="NCBI Taxonomy" id="1300350"/>
    <lineage>
        <taxon>Bacteria</taxon>
        <taxon>Pseudomonadati</taxon>
        <taxon>Pseudomonadota</taxon>
        <taxon>Alphaproteobacteria</taxon>
        <taxon>Rhodobacterales</taxon>
        <taxon>Roseobacteraceae</taxon>
        <taxon>Sulfitobacter</taxon>
    </lineage>
</organism>
<accession>A0A073IBQ5</accession>
<gene>
    <name evidence="1" type="ORF">DSW25_05235</name>
</gene>